<dbReference type="EMBL" id="LOCQ01000032">
    <property type="protein sequence ID" value="OBV41444.1"/>
    <property type="molecule type" value="Genomic_DNA"/>
</dbReference>
<dbReference type="Gene3D" id="3.30.300.150">
    <property type="entry name" value="DNA polymerase III, tau subunit, domain V"/>
    <property type="match status" value="1"/>
</dbReference>
<dbReference type="OrthoDB" id="9810148at2"/>
<evidence type="ECO:0000256" key="11">
    <source>
        <dbReference type="RuleBase" id="RU364063"/>
    </source>
</evidence>
<dbReference type="SMART" id="SM00382">
    <property type="entry name" value="AAA"/>
    <property type="match status" value="1"/>
</dbReference>
<dbReference type="CDD" id="cd00009">
    <property type="entry name" value="AAA"/>
    <property type="match status" value="1"/>
</dbReference>
<dbReference type="NCBIfam" id="NF008975">
    <property type="entry name" value="PRK12323.1"/>
    <property type="match status" value="1"/>
</dbReference>
<dbReference type="Pfam" id="PF13177">
    <property type="entry name" value="DNA_pol3_delta2"/>
    <property type="match status" value="1"/>
</dbReference>
<evidence type="ECO:0000313" key="14">
    <source>
        <dbReference type="EMBL" id="OBV41444.1"/>
    </source>
</evidence>
<dbReference type="InterPro" id="IPR003593">
    <property type="entry name" value="AAA+_ATPase"/>
</dbReference>
<dbReference type="InterPro" id="IPR027417">
    <property type="entry name" value="P-loop_NTPase"/>
</dbReference>
<dbReference type="EC" id="2.7.7.7" evidence="11"/>
<evidence type="ECO:0000259" key="13">
    <source>
        <dbReference type="SMART" id="SM00382"/>
    </source>
</evidence>
<comment type="function">
    <text evidence="11">DNA polymerase III is a complex, multichain enzyme responsible for most of the replicative synthesis in bacteria. This DNA polymerase also exhibits 3' to 5' exonuclease activity.</text>
</comment>
<comment type="caution">
    <text evidence="14">The sequence shown here is derived from an EMBL/GenBank/DDBJ whole genome shotgun (WGS) entry which is preliminary data.</text>
</comment>
<accession>A0A1A7C8V7</accession>
<dbReference type="FunFam" id="1.10.8.60:FF:000013">
    <property type="entry name" value="DNA polymerase III subunit gamma/tau"/>
    <property type="match status" value="1"/>
</dbReference>
<dbReference type="FunFam" id="1.20.272.10:FF:000003">
    <property type="entry name" value="DNA polymerase III subunit gamma/tau"/>
    <property type="match status" value="1"/>
</dbReference>
<dbReference type="CDD" id="cd18137">
    <property type="entry name" value="HLD_clamp_pol_III_gamma_tau"/>
    <property type="match status" value="1"/>
</dbReference>
<feature type="domain" description="AAA+ ATPase" evidence="13">
    <location>
        <begin position="37"/>
        <end position="184"/>
    </location>
</feature>
<feature type="compositionally biased region" description="Pro residues" evidence="12">
    <location>
        <begin position="485"/>
        <end position="497"/>
    </location>
</feature>
<dbReference type="AlphaFoldDB" id="A0A1A7C8V7"/>
<dbReference type="InterPro" id="IPR050238">
    <property type="entry name" value="DNA_Rep/Repair_Clamp_Loader"/>
</dbReference>
<evidence type="ECO:0000256" key="3">
    <source>
        <dbReference type="ARBA" id="ARBA00022695"/>
    </source>
</evidence>
<keyword evidence="4 11" id="KW-0235">DNA replication</keyword>
<evidence type="ECO:0000256" key="2">
    <source>
        <dbReference type="ARBA" id="ARBA00022679"/>
    </source>
</evidence>
<name>A0A1A7C8V7_9BURK</name>
<keyword evidence="8 11" id="KW-0067">ATP-binding</keyword>
<reference evidence="14 15" key="1">
    <citation type="submission" date="2016-04" db="EMBL/GenBank/DDBJ databases">
        <title>Draft genome sequence of Janthinobacterium psychrotolerans sp. nov., isolated from freshwater sediments in Denmark.</title>
        <authorList>
            <person name="Gong X."/>
            <person name="Skrivergaard S."/>
            <person name="Korsgaard B.S."/>
            <person name="Schreiber L."/>
            <person name="Marshall I.P."/>
            <person name="Finster K."/>
            <person name="Schramm A."/>
        </authorList>
    </citation>
    <scope>NUCLEOTIDE SEQUENCE [LARGE SCALE GENOMIC DNA]</scope>
    <source>
        <strain evidence="14 15">S3-2</strain>
    </source>
</reference>
<dbReference type="Proteomes" id="UP000092713">
    <property type="component" value="Unassembled WGS sequence"/>
</dbReference>
<evidence type="ECO:0000256" key="5">
    <source>
        <dbReference type="ARBA" id="ARBA00022723"/>
    </source>
</evidence>
<gene>
    <name evidence="11" type="primary">dnaX</name>
    <name evidence="14" type="ORF">ASR47_103130</name>
</gene>
<dbReference type="FunFam" id="3.40.50.300:FF:000014">
    <property type="entry name" value="DNA polymerase III subunit gamma/tau"/>
    <property type="match status" value="1"/>
</dbReference>
<keyword evidence="5" id="KW-0479">Metal-binding</keyword>
<evidence type="ECO:0000256" key="6">
    <source>
        <dbReference type="ARBA" id="ARBA00022741"/>
    </source>
</evidence>
<dbReference type="Gene3D" id="1.10.8.60">
    <property type="match status" value="1"/>
</dbReference>
<feature type="region of interest" description="Disordered" evidence="12">
    <location>
        <begin position="467"/>
        <end position="557"/>
    </location>
</feature>
<feature type="compositionally biased region" description="Low complexity" evidence="12">
    <location>
        <begin position="467"/>
        <end position="484"/>
    </location>
</feature>
<dbReference type="Gene3D" id="3.40.50.300">
    <property type="entry name" value="P-loop containing nucleotide triphosphate hydrolases"/>
    <property type="match status" value="1"/>
</dbReference>
<dbReference type="PATRIC" id="fig|1747903.4.peg.5124"/>
<comment type="subunit">
    <text evidence="11">DNA polymerase III contains a core (composed of alpha, epsilon and theta chains) that associates with a tau subunit. This core dimerizes to form the POLIII' complex. PolIII' associates with the gamma complex (composed of gamma, delta, delta', psi and chi chains) and with the beta chain to form the complete DNA polymerase III complex.</text>
</comment>
<evidence type="ECO:0000256" key="10">
    <source>
        <dbReference type="ARBA" id="ARBA00049244"/>
    </source>
</evidence>
<dbReference type="SUPFAM" id="SSF52540">
    <property type="entry name" value="P-loop containing nucleoside triphosphate hydrolases"/>
    <property type="match status" value="1"/>
</dbReference>
<sequence length="742" mass="77460">MSYQVLARKYRPKNFETLVGQEHVVRALTHALHSGRLHHAYLFTGTRGVGKTTLSRILAKSLNCIGPDGTGGITAQPCGQCEACTAIDAGRFVDYIEMDAASNRGVDEMAQLLEQAVYAPSNARFKVYMIDEVHMLTNHAFNSMLKTLEEPPEHVKFILATTDPQKIPVTVLSRCLQFNLKQMPPGHIISHLDNILGQEGIAFEQPALRLLAQGAHGSMRDALSLTDQAIAYAAGEVTLDAVQGMLGALDQSYLVRLLDALAQQDGADLLAVADEMASRSLSYNNALQDLGTLLHRIALAQSVPTAVPQDLPEYADIVRLAQAFDAQEVQLFYQIAVHGRNELGLAPDEYAGFSMTLLRMLAFRPGMGGAEGLPAAAPAAAPVNRPAFVAAARAAAQPAPPARAAAHSVASHAAVTPPAVVAAAAATMVRHETPAPAAAAAPPVAPAAPVSSARAAINAALEAARAASKGRPGSAPSAPASAPKAPAPAPAPSPSPAAAPVTAAPAAARSPAPWDDAADPAPAPAPAVAVMDTPAPARQALPPPQSEPDDELPPWVTEFSDDSASAAVQGVPAQASGEQPAVVMPQRAPRQAAPSAPYVITPVPGLDWDGNWPAVAAVLPLRGVAQQLAVQAELIECLHDGHSTTFRLRVPIDTWRSPANVEKLAAALAERFGRKVQVDTELGAVWYTASAEAQAHREACQLQAEETIATDPFVLDMKRAFDAFVVPGTITPAPAGTAPTLH</sequence>
<dbReference type="GO" id="GO:0003677">
    <property type="term" value="F:DNA binding"/>
    <property type="evidence" value="ECO:0007669"/>
    <property type="project" value="InterPro"/>
</dbReference>
<evidence type="ECO:0000256" key="7">
    <source>
        <dbReference type="ARBA" id="ARBA00022833"/>
    </source>
</evidence>
<organism evidence="14 15">
    <name type="scientific">Janthinobacterium psychrotolerans</name>
    <dbReference type="NCBI Taxonomy" id="1747903"/>
    <lineage>
        <taxon>Bacteria</taxon>
        <taxon>Pseudomonadati</taxon>
        <taxon>Pseudomonadota</taxon>
        <taxon>Betaproteobacteria</taxon>
        <taxon>Burkholderiales</taxon>
        <taxon>Oxalobacteraceae</taxon>
        <taxon>Janthinobacterium</taxon>
    </lineage>
</organism>
<dbReference type="PANTHER" id="PTHR11669">
    <property type="entry name" value="REPLICATION FACTOR C / DNA POLYMERASE III GAMMA-TAU SUBUNIT"/>
    <property type="match status" value="1"/>
</dbReference>
<dbReference type="STRING" id="1747903.ASR47_103130"/>
<dbReference type="GO" id="GO:0003887">
    <property type="term" value="F:DNA-directed DNA polymerase activity"/>
    <property type="evidence" value="ECO:0007669"/>
    <property type="project" value="UniProtKB-KW"/>
</dbReference>
<dbReference type="NCBIfam" id="NF005942">
    <property type="entry name" value="PRK07994.1"/>
    <property type="match status" value="1"/>
</dbReference>
<keyword evidence="6 11" id="KW-0547">Nucleotide-binding</keyword>
<protein>
    <recommendedName>
        <fullName evidence="11">DNA polymerase III subunit gamma/tau</fullName>
        <ecNumber evidence="11">2.7.7.7</ecNumber>
    </recommendedName>
</protein>
<evidence type="ECO:0000256" key="12">
    <source>
        <dbReference type="SAM" id="MobiDB-lite"/>
    </source>
</evidence>
<dbReference type="GO" id="GO:0005524">
    <property type="term" value="F:ATP binding"/>
    <property type="evidence" value="ECO:0007669"/>
    <property type="project" value="UniProtKB-KW"/>
</dbReference>
<proteinExistence type="inferred from homology"/>
<evidence type="ECO:0000256" key="1">
    <source>
        <dbReference type="ARBA" id="ARBA00006360"/>
    </source>
</evidence>
<keyword evidence="9 11" id="KW-0239">DNA-directed DNA polymerase</keyword>
<comment type="similarity">
    <text evidence="1 11">Belongs to the DnaX/STICHEL family.</text>
</comment>
<dbReference type="Gene3D" id="1.20.272.10">
    <property type="match status" value="1"/>
</dbReference>
<dbReference type="InterPro" id="IPR045085">
    <property type="entry name" value="HLD_clamp_pol_III_gamma_tau"/>
</dbReference>
<evidence type="ECO:0000256" key="8">
    <source>
        <dbReference type="ARBA" id="ARBA00022840"/>
    </source>
</evidence>
<dbReference type="Pfam" id="PF22608">
    <property type="entry name" value="DNAX_ATPase_lid"/>
    <property type="match status" value="1"/>
</dbReference>
<dbReference type="RefSeq" id="WP_065305997.1">
    <property type="nucleotide sequence ID" value="NZ_LOCQ01000032.1"/>
</dbReference>
<evidence type="ECO:0000256" key="9">
    <source>
        <dbReference type="ARBA" id="ARBA00022932"/>
    </source>
</evidence>
<evidence type="ECO:0000313" key="15">
    <source>
        <dbReference type="Proteomes" id="UP000092713"/>
    </source>
</evidence>
<dbReference type="NCBIfam" id="TIGR02397">
    <property type="entry name" value="dnaX_nterm"/>
    <property type="match status" value="1"/>
</dbReference>
<keyword evidence="3 11" id="KW-0548">Nucleotidyltransferase</keyword>
<dbReference type="PANTHER" id="PTHR11669:SF0">
    <property type="entry name" value="PROTEIN STICHEL-LIKE 2"/>
    <property type="match status" value="1"/>
</dbReference>
<feature type="compositionally biased region" description="Low complexity" evidence="12">
    <location>
        <begin position="498"/>
        <end position="515"/>
    </location>
</feature>
<dbReference type="SUPFAM" id="SSF48019">
    <property type="entry name" value="post-AAA+ oligomerization domain-like"/>
    <property type="match status" value="1"/>
</dbReference>
<feature type="compositionally biased region" description="Low complexity" evidence="12">
    <location>
        <begin position="526"/>
        <end position="540"/>
    </location>
</feature>
<dbReference type="InterPro" id="IPR012763">
    <property type="entry name" value="DNA_pol_III_sug/sutau_N"/>
</dbReference>
<keyword evidence="15" id="KW-1185">Reference proteome</keyword>
<dbReference type="GO" id="GO:0006261">
    <property type="term" value="P:DNA-templated DNA replication"/>
    <property type="evidence" value="ECO:0007669"/>
    <property type="project" value="TreeGrafter"/>
</dbReference>
<keyword evidence="7" id="KW-0862">Zinc</keyword>
<keyword evidence="2 11" id="KW-0808">Transferase</keyword>
<dbReference type="GO" id="GO:0009360">
    <property type="term" value="C:DNA polymerase III complex"/>
    <property type="evidence" value="ECO:0007669"/>
    <property type="project" value="InterPro"/>
</dbReference>
<dbReference type="InterPro" id="IPR008921">
    <property type="entry name" value="DNA_pol3_clamp-load_cplx_C"/>
</dbReference>
<evidence type="ECO:0000256" key="4">
    <source>
        <dbReference type="ARBA" id="ARBA00022705"/>
    </source>
</evidence>
<dbReference type="InterPro" id="IPR038249">
    <property type="entry name" value="PolIII_tau_V_sf"/>
</dbReference>
<dbReference type="Pfam" id="PF12169">
    <property type="entry name" value="DNA_pol3_gamma3"/>
    <property type="match status" value="1"/>
</dbReference>
<dbReference type="GO" id="GO:0046872">
    <property type="term" value="F:metal ion binding"/>
    <property type="evidence" value="ECO:0007669"/>
    <property type="project" value="UniProtKB-KW"/>
</dbReference>
<dbReference type="InterPro" id="IPR022754">
    <property type="entry name" value="DNA_pol_III_gamma-3"/>
</dbReference>
<comment type="catalytic activity">
    <reaction evidence="10 11">
        <text>DNA(n) + a 2'-deoxyribonucleoside 5'-triphosphate = DNA(n+1) + diphosphate</text>
        <dbReference type="Rhea" id="RHEA:22508"/>
        <dbReference type="Rhea" id="RHEA-COMP:17339"/>
        <dbReference type="Rhea" id="RHEA-COMP:17340"/>
        <dbReference type="ChEBI" id="CHEBI:33019"/>
        <dbReference type="ChEBI" id="CHEBI:61560"/>
        <dbReference type="ChEBI" id="CHEBI:173112"/>
        <dbReference type="EC" id="2.7.7.7"/>
    </reaction>
</comment>